<keyword evidence="9" id="KW-1185">Reference proteome</keyword>
<evidence type="ECO:0000256" key="2">
    <source>
        <dbReference type="ARBA" id="ARBA00006824"/>
    </source>
</evidence>
<protein>
    <submittedName>
        <fullName evidence="8">Uncharacterized protein</fullName>
    </submittedName>
</protein>
<dbReference type="GO" id="GO:0016020">
    <property type="term" value="C:membrane"/>
    <property type="evidence" value="ECO:0007669"/>
    <property type="project" value="UniProtKB-SubCell"/>
</dbReference>
<comment type="subcellular location">
    <subcellularLocation>
        <location evidence="1">Membrane</location>
        <topology evidence="1">Multi-pass membrane protein</topology>
    </subcellularLocation>
</comment>
<dbReference type="OrthoDB" id="45397at2759"/>
<sequence length="220" mass="25415">MTWFQTLSSRVKRYPISTAALAAGFKGILADQCVQRFVENRTGSSVNYRRTLFFANFGWLYVGIGQYMIFNRAFPYVIKRIETKLQMKMSKVKQATTMTLMDSCMHLPLIYLPSFYVSKEVFAYSLNLKTIKRGLTTWKNNLVKDCSLQAAIFIPIQGFNFYWNPKHLRVPFIVAAGFIWMIVLSVVRGGEDGGEKDEKNGRRRRDNDIEPGSVRQEQHL</sequence>
<feature type="transmembrane region" description="Helical" evidence="6">
    <location>
        <begin position="54"/>
        <end position="74"/>
    </location>
</feature>
<evidence type="ECO:0000256" key="5">
    <source>
        <dbReference type="ARBA" id="ARBA00023136"/>
    </source>
</evidence>
<evidence type="ECO:0000256" key="6">
    <source>
        <dbReference type="RuleBase" id="RU363053"/>
    </source>
</evidence>
<dbReference type="PANTHER" id="PTHR11266:SF21">
    <property type="entry name" value="ACT DOMAIN-CONTAINING PROTEIN"/>
    <property type="match status" value="1"/>
</dbReference>
<dbReference type="EMBL" id="BRXW01000491">
    <property type="protein sequence ID" value="GMH59681.1"/>
    <property type="molecule type" value="Genomic_DNA"/>
</dbReference>
<dbReference type="GO" id="GO:0005737">
    <property type="term" value="C:cytoplasm"/>
    <property type="evidence" value="ECO:0007669"/>
    <property type="project" value="TreeGrafter"/>
</dbReference>
<organism evidence="8 9">
    <name type="scientific">Triparma laevis f. longispina</name>
    <dbReference type="NCBI Taxonomy" id="1714387"/>
    <lineage>
        <taxon>Eukaryota</taxon>
        <taxon>Sar</taxon>
        <taxon>Stramenopiles</taxon>
        <taxon>Ochrophyta</taxon>
        <taxon>Bolidophyceae</taxon>
        <taxon>Parmales</taxon>
        <taxon>Triparmaceae</taxon>
        <taxon>Triparma</taxon>
    </lineage>
</organism>
<evidence type="ECO:0000256" key="3">
    <source>
        <dbReference type="ARBA" id="ARBA00022692"/>
    </source>
</evidence>
<gene>
    <name evidence="8" type="ORF">TrLO_g6437</name>
</gene>
<proteinExistence type="inferred from homology"/>
<evidence type="ECO:0000256" key="1">
    <source>
        <dbReference type="ARBA" id="ARBA00004141"/>
    </source>
</evidence>
<comment type="similarity">
    <text evidence="2 6">Belongs to the peroxisomal membrane protein PXMP2/4 family.</text>
</comment>
<name>A0A9W6ZXC0_9STRA</name>
<dbReference type="AlphaFoldDB" id="A0A9W6ZXC0"/>
<accession>A0A9W6ZXC0</accession>
<evidence type="ECO:0000313" key="8">
    <source>
        <dbReference type="EMBL" id="GMH59681.1"/>
    </source>
</evidence>
<evidence type="ECO:0000256" key="7">
    <source>
        <dbReference type="SAM" id="MobiDB-lite"/>
    </source>
</evidence>
<dbReference type="Proteomes" id="UP001165122">
    <property type="component" value="Unassembled WGS sequence"/>
</dbReference>
<feature type="transmembrane region" description="Helical" evidence="6">
    <location>
        <begin position="168"/>
        <end position="187"/>
    </location>
</feature>
<evidence type="ECO:0000256" key="4">
    <source>
        <dbReference type="ARBA" id="ARBA00022989"/>
    </source>
</evidence>
<evidence type="ECO:0000313" key="9">
    <source>
        <dbReference type="Proteomes" id="UP001165122"/>
    </source>
</evidence>
<dbReference type="InterPro" id="IPR007248">
    <property type="entry name" value="Mpv17_PMP22"/>
</dbReference>
<feature type="compositionally biased region" description="Basic and acidic residues" evidence="7">
    <location>
        <begin position="191"/>
        <end position="208"/>
    </location>
</feature>
<keyword evidence="4 6" id="KW-1133">Transmembrane helix</keyword>
<dbReference type="Pfam" id="PF04117">
    <property type="entry name" value="Mpv17_PMP22"/>
    <property type="match status" value="1"/>
</dbReference>
<dbReference type="PANTHER" id="PTHR11266">
    <property type="entry name" value="PEROXISOMAL MEMBRANE PROTEIN 2, PXMP2 MPV17"/>
    <property type="match status" value="1"/>
</dbReference>
<keyword evidence="5 6" id="KW-0472">Membrane</keyword>
<comment type="caution">
    <text evidence="8">The sequence shown here is derived from an EMBL/GenBank/DDBJ whole genome shotgun (WGS) entry which is preliminary data.</text>
</comment>
<feature type="region of interest" description="Disordered" evidence="7">
    <location>
        <begin position="191"/>
        <end position="220"/>
    </location>
</feature>
<keyword evidence="3 6" id="KW-0812">Transmembrane</keyword>
<feature type="transmembrane region" description="Helical" evidence="6">
    <location>
        <begin position="95"/>
        <end position="116"/>
    </location>
</feature>
<reference evidence="9" key="1">
    <citation type="journal article" date="2023" name="Commun. Biol.">
        <title>Genome analysis of Parmales, the sister group of diatoms, reveals the evolutionary specialization of diatoms from phago-mixotrophs to photoautotrophs.</title>
        <authorList>
            <person name="Ban H."/>
            <person name="Sato S."/>
            <person name="Yoshikawa S."/>
            <person name="Yamada K."/>
            <person name="Nakamura Y."/>
            <person name="Ichinomiya M."/>
            <person name="Sato N."/>
            <person name="Blanc-Mathieu R."/>
            <person name="Endo H."/>
            <person name="Kuwata A."/>
            <person name="Ogata H."/>
        </authorList>
    </citation>
    <scope>NUCLEOTIDE SEQUENCE [LARGE SCALE GENOMIC DNA]</scope>
    <source>
        <strain evidence="9">NIES 3700</strain>
    </source>
</reference>